<dbReference type="EMBL" id="ML996690">
    <property type="protein sequence ID" value="KAF2402783.1"/>
    <property type="molecule type" value="Genomic_DNA"/>
</dbReference>
<sequence length="143" mass="15610">MEAFRTFESDQLPEDRLALLLFHLQFGYAQGTPYPMFSSSGSRRVADGSILRSAWCGDCGICTFSRCCEKSGPITSTQHVGRRDMMRFAYGSPLLAPHAQPGQADSCSRRLVHPPTTHTGDGDTSTPGFVESSDIAIPRKPVL</sequence>
<dbReference type="Proteomes" id="UP000799640">
    <property type="component" value="Unassembled WGS sequence"/>
</dbReference>
<proteinExistence type="predicted"/>
<accession>A0A6G1I3A0</accession>
<keyword evidence="3" id="KW-1185">Reference proteome</keyword>
<evidence type="ECO:0000313" key="2">
    <source>
        <dbReference type="EMBL" id="KAF2402783.1"/>
    </source>
</evidence>
<gene>
    <name evidence="2" type="ORF">EJ06DRAFT_519804</name>
</gene>
<organism evidence="2 3">
    <name type="scientific">Trichodelitschia bisporula</name>
    <dbReference type="NCBI Taxonomy" id="703511"/>
    <lineage>
        <taxon>Eukaryota</taxon>
        <taxon>Fungi</taxon>
        <taxon>Dikarya</taxon>
        <taxon>Ascomycota</taxon>
        <taxon>Pezizomycotina</taxon>
        <taxon>Dothideomycetes</taxon>
        <taxon>Dothideomycetes incertae sedis</taxon>
        <taxon>Phaeotrichales</taxon>
        <taxon>Phaeotrichaceae</taxon>
        <taxon>Trichodelitschia</taxon>
    </lineage>
</organism>
<feature type="compositionally biased region" description="Polar residues" evidence="1">
    <location>
        <begin position="116"/>
        <end position="127"/>
    </location>
</feature>
<reference evidence="2" key="1">
    <citation type="journal article" date="2020" name="Stud. Mycol.">
        <title>101 Dothideomycetes genomes: a test case for predicting lifestyles and emergence of pathogens.</title>
        <authorList>
            <person name="Haridas S."/>
            <person name="Albert R."/>
            <person name="Binder M."/>
            <person name="Bloem J."/>
            <person name="Labutti K."/>
            <person name="Salamov A."/>
            <person name="Andreopoulos B."/>
            <person name="Baker S."/>
            <person name="Barry K."/>
            <person name="Bills G."/>
            <person name="Bluhm B."/>
            <person name="Cannon C."/>
            <person name="Castanera R."/>
            <person name="Culley D."/>
            <person name="Daum C."/>
            <person name="Ezra D."/>
            <person name="Gonzalez J."/>
            <person name="Henrissat B."/>
            <person name="Kuo A."/>
            <person name="Liang C."/>
            <person name="Lipzen A."/>
            <person name="Lutzoni F."/>
            <person name="Magnuson J."/>
            <person name="Mondo S."/>
            <person name="Nolan M."/>
            <person name="Ohm R."/>
            <person name="Pangilinan J."/>
            <person name="Park H.-J."/>
            <person name="Ramirez L."/>
            <person name="Alfaro M."/>
            <person name="Sun H."/>
            <person name="Tritt A."/>
            <person name="Yoshinaga Y."/>
            <person name="Zwiers L.-H."/>
            <person name="Turgeon B."/>
            <person name="Goodwin S."/>
            <person name="Spatafora J."/>
            <person name="Crous P."/>
            <person name="Grigoriev I."/>
        </authorList>
    </citation>
    <scope>NUCLEOTIDE SEQUENCE</scope>
    <source>
        <strain evidence="2">CBS 262.69</strain>
    </source>
</reference>
<evidence type="ECO:0000313" key="3">
    <source>
        <dbReference type="Proteomes" id="UP000799640"/>
    </source>
</evidence>
<evidence type="ECO:0000256" key="1">
    <source>
        <dbReference type="SAM" id="MobiDB-lite"/>
    </source>
</evidence>
<protein>
    <submittedName>
        <fullName evidence="2">Uncharacterized protein</fullName>
    </submittedName>
</protein>
<name>A0A6G1I3A0_9PEZI</name>
<feature type="region of interest" description="Disordered" evidence="1">
    <location>
        <begin position="97"/>
        <end position="132"/>
    </location>
</feature>
<dbReference type="AlphaFoldDB" id="A0A6G1I3A0"/>